<dbReference type="InterPro" id="IPR011041">
    <property type="entry name" value="Quinoprot_gluc/sorb_DH_b-prop"/>
</dbReference>
<evidence type="ECO:0000313" key="2">
    <source>
        <dbReference type="EMBL" id="MDQ2090845.1"/>
    </source>
</evidence>
<protein>
    <submittedName>
        <fullName evidence="2">PQQ-dependent sugar dehydrogenase</fullName>
    </submittedName>
</protein>
<reference evidence="2" key="1">
    <citation type="submission" date="2022-07" db="EMBL/GenBank/DDBJ databases">
        <authorList>
            <person name="Otstavnykh N."/>
            <person name="Isaeva M."/>
            <person name="Bystritskaya E."/>
        </authorList>
    </citation>
    <scope>NUCLEOTIDE SEQUENCE</scope>
    <source>
        <strain evidence="2">KCTC 52189</strain>
    </source>
</reference>
<dbReference type="PANTHER" id="PTHR19328:SF75">
    <property type="entry name" value="ALDOSE SUGAR DEHYDROGENASE YLII"/>
    <property type="match status" value="1"/>
</dbReference>
<gene>
    <name evidence="2" type="ORF">NO357_13125</name>
</gene>
<dbReference type="InterPro" id="IPR011042">
    <property type="entry name" value="6-blade_b-propeller_TolB-like"/>
</dbReference>
<name>A0AAE4B527_9RHOB</name>
<dbReference type="Pfam" id="PF07995">
    <property type="entry name" value="GSDH"/>
    <property type="match status" value="1"/>
</dbReference>
<dbReference type="InterPro" id="IPR012938">
    <property type="entry name" value="Glc/Sorbosone_DH"/>
</dbReference>
<proteinExistence type="predicted"/>
<evidence type="ECO:0000259" key="1">
    <source>
        <dbReference type="Pfam" id="PF07995"/>
    </source>
</evidence>
<dbReference type="AlphaFoldDB" id="A0AAE4B527"/>
<feature type="domain" description="Glucose/Sorbosone dehydrogenase" evidence="1">
    <location>
        <begin position="33"/>
        <end position="410"/>
    </location>
</feature>
<dbReference type="Gene3D" id="2.120.10.30">
    <property type="entry name" value="TolB, C-terminal domain"/>
    <property type="match status" value="1"/>
</dbReference>
<accession>A0AAE4B527</accession>
<organism evidence="2 3">
    <name type="scientific">Marimonas arenosa</name>
    <dbReference type="NCBI Taxonomy" id="1795305"/>
    <lineage>
        <taxon>Bacteria</taxon>
        <taxon>Pseudomonadati</taxon>
        <taxon>Pseudomonadota</taxon>
        <taxon>Alphaproteobacteria</taxon>
        <taxon>Rhodobacterales</taxon>
        <taxon>Paracoccaceae</taxon>
        <taxon>Marimonas</taxon>
    </lineage>
</organism>
<dbReference type="PANTHER" id="PTHR19328">
    <property type="entry name" value="HEDGEHOG-INTERACTING PROTEIN"/>
    <property type="match status" value="1"/>
</dbReference>
<reference evidence="2" key="2">
    <citation type="submission" date="2023-02" db="EMBL/GenBank/DDBJ databases">
        <title>'Rhodoalgimonas zhirmunskyi' gen. nov., isolated from a red alga.</title>
        <authorList>
            <person name="Nedashkovskaya O.I."/>
            <person name="Otstavnykh N.Y."/>
            <person name="Bystritskaya E.P."/>
            <person name="Balabanova L.A."/>
            <person name="Isaeva M.P."/>
        </authorList>
    </citation>
    <scope>NUCLEOTIDE SEQUENCE</scope>
    <source>
        <strain evidence="2">KCTC 52189</strain>
    </source>
</reference>
<dbReference type="Proteomes" id="UP001226762">
    <property type="component" value="Unassembled WGS sequence"/>
</dbReference>
<sequence length="428" mass="46886">MGLALSATMVVGAPTTAQAVDIKLEPYVTGINTPLAMVQPAGDDRKFVIEQFGKVRVIDADGNLLPTPFLDIRNKIVTQWHDFDERGLLGIAFHPDFANNGKFYVAYSTTTNFQGDLAKLFWWDHTNTVEEYTVSADDPNVADMHSGRIISEIDWPQFNHNGHWIGFGPDGMLYISTGDGGYANDWGIGHNVTEGNGQDLSVLHGKILRIDVNGSSDGKNYAIPADNPFVDNDEAAPEIYAYGLRNPWRCSFDMGGENRLFCADVQQNSFEEVDIIAAGDNMGWRKKEATHCFNYQAPDDHPADCDQAGMVDPIMEYPNCTAQPDGCKGISVTGGYVYRGSHADWDGKYIFGDWSKSFATMDGQIFIGTEADDGTWSMEVANVTNMDGSKPYVLAFAQDADGEVYALTSITTGPNGTLDTIYKIVPAN</sequence>
<evidence type="ECO:0000313" key="3">
    <source>
        <dbReference type="Proteomes" id="UP001226762"/>
    </source>
</evidence>
<dbReference type="EMBL" id="JANHAX010000003">
    <property type="protein sequence ID" value="MDQ2090845.1"/>
    <property type="molecule type" value="Genomic_DNA"/>
</dbReference>
<dbReference type="SUPFAM" id="SSF50952">
    <property type="entry name" value="Soluble quinoprotein glucose dehydrogenase"/>
    <property type="match status" value="1"/>
</dbReference>
<comment type="caution">
    <text evidence="2">The sequence shown here is derived from an EMBL/GenBank/DDBJ whole genome shotgun (WGS) entry which is preliminary data.</text>
</comment>
<keyword evidence="3" id="KW-1185">Reference proteome</keyword>